<comment type="caution">
    <text evidence="6">The sequence shown here is derived from an EMBL/GenBank/DDBJ whole genome shotgun (WGS) entry which is preliminary data.</text>
</comment>
<dbReference type="InterPro" id="IPR036188">
    <property type="entry name" value="FAD/NAD-bd_sf"/>
</dbReference>
<dbReference type="AlphaFoldDB" id="A0A9P5YHQ5"/>
<sequence>MDLPSIITTVIQGESLGVNEIKTICIIGAGPAGLAALKVILDTPQFKSGLWSPVVYESRDKIGGVWVPAPPTNDPPLTPLYDSLTTNLPHPIMAFTSYSFPPSTPVFPHASVVKKYLEDYADHFILTPYIQLKTTVKAVERDGFKWKVTLSTQQTCHYDLVIVCNGHYKVPRYPNTRGLGEWLNTGRASHAAWYRHPHNMGNIVLVVGAGPSGQDISTEMQTVATTVIHSITGVIREEIGNLKRRGRVVEFRSGGEVLFEDGTTESSIDHAILATGYEFSFPFFSDSIIRSQVPLPIPPFPREISNSTYHLFPLAKHIFPLQPNFPVTSLAFLGLLIKVAPFPLVEAQARAVVQAFVDLESLNQTQEAVDIISRYEDLRSQSSDEIFIAKEWHKFKPREQFDYRDSYREVPEWEKEMYDNKNILRKAWIELVNRGEADNWVQGVGEGGPHEWIDLLRKMLRWAEEQGIHVTEFDKSKL</sequence>
<protein>
    <recommendedName>
        <fullName evidence="8">Flavin-containing monooxygenase</fullName>
    </recommendedName>
</protein>
<keyword evidence="2" id="KW-0285">Flavoprotein</keyword>
<keyword evidence="4" id="KW-0521">NADP</keyword>
<dbReference type="OrthoDB" id="66881at2759"/>
<dbReference type="InterPro" id="IPR050346">
    <property type="entry name" value="FMO-like"/>
</dbReference>
<evidence type="ECO:0000256" key="2">
    <source>
        <dbReference type="ARBA" id="ARBA00022630"/>
    </source>
</evidence>
<evidence type="ECO:0000313" key="7">
    <source>
        <dbReference type="Proteomes" id="UP000807353"/>
    </source>
</evidence>
<dbReference type="PRINTS" id="PR00370">
    <property type="entry name" value="FMOXYGENASE"/>
</dbReference>
<dbReference type="Proteomes" id="UP000807353">
    <property type="component" value="Unassembled WGS sequence"/>
</dbReference>
<name>A0A9P5YHQ5_9AGAR</name>
<keyword evidence="3" id="KW-0274">FAD</keyword>
<dbReference type="GO" id="GO:0004499">
    <property type="term" value="F:N,N-dimethylaniline monooxygenase activity"/>
    <property type="evidence" value="ECO:0007669"/>
    <property type="project" value="InterPro"/>
</dbReference>
<keyword evidence="5" id="KW-0560">Oxidoreductase</keyword>
<gene>
    <name evidence="6" type="ORF">BDZ94DRAFT_1287499</name>
</gene>
<dbReference type="Pfam" id="PF00743">
    <property type="entry name" value="FMO-like"/>
    <property type="match status" value="2"/>
</dbReference>
<evidence type="ECO:0000256" key="3">
    <source>
        <dbReference type="ARBA" id="ARBA00022827"/>
    </source>
</evidence>
<evidence type="ECO:0000256" key="5">
    <source>
        <dbReference type="ARBA" id="ARBA00023002"/>
    </source>
</evidence>
<comment type="similarity">
    <text evidence="1">Belongs to the FMO family.</text>
</comment>
<dbReference type="PANTHER" id="PTHR23023">
    <property type="entry name" value="DIMETHYLANILINE MONOOXYGENASE"/>
    <property type="match status" value="1"/>
</dbReference>
<dbReference type="GO" id="GO:0050661">
    <property type="term" value="F:NADP binding"/>
    <property type="evidence" value="ECO:0007669"/>
    <property type="project" value="InterPro"/>
</dbReference>
<reference evidence="6" key="1">
    <citation type="submission" date="2020-11" db="EMBL/GenBank/DDBJ databases">
        <authorList>
            <consortium name="DOE Joint Genome Institute"/>
            <person name="Ahrendt S."/>
            <person name="Riley R."/>
            <person name="Andreopoulos W."/>
            <person name="Labutti K."/>
            <person name="Pangilinan J."/>
            <person name="Ruiz-Duenas F.J."/>
            <person name="Barrasa J.M."/>
            <person name="Sanchez-Garcia M."/>
            <person name="Camarero S."/>
            <person name="Miyauchi S."/>
            <person name="Serrano A."/>
            <person name="Linde D."/>
            <person name="Babiker R."/>
            <person name="Drula E."/>
            <person name="Ayuso-Fernandez I."/>
            <person name="Pacheco R."/>
            <person name="Padilla G."/>
            <person name="Ferreira P."/>
            <person name="Barriuso J."/>
            <person name="Kellner H."/>
            <person name="Castanera R."/>
            <person name="Alfaro M."/>
            <person name="Ramirez L."/>
            <person name="Pisabarro A.G."/>
            <person name="Kuo A."/>
            <person name="Tritt A."/>
            <person name="Lipzen A."/>
            <person name="He G."/>
            <person name="Yan M."/>
            <person name="Ng V."/>
            <person name="Cullen D."/>
            <person name="Martin F."/>
            <person name="Rosso M.-N."/>
            <person name="Henrissat B."/>
            <person name="Hibbett D."/>
            <person name="Martinez A.T."/>
            <person name="Grigoriev I.V."/>
        </authorList>
    </citation>
    <scope>NUCLEOTIDE SEQUENCE</scope>
    <source>
        <strain evidence="6">CBS 247.69</strain>
    </source>
</reference>
<evidence type="ECO:0000313" key="6">
    <source>
        <dbReference type="EMBL" id="KAF9467825.1"/>
    </source>
</evidence>
<dbReference type="SUPFAM" id="SSF51905">
    <property type="entry name" value="FAD/NAD(P)-binding domain"/>
    <property type="match status" value="1"/>
</dbReference>
<proteinExistence type="inferred from homology"/>
<organism evidence="6 7">
    <name type="scientific">Collybia nuda</name>
    <dbReference type="NCBI Taxonomy" id="64659"/>
    <lineage>
        <taxon>Eukaryota</taxon>
        <taxon>Fungi</taxon>
        <taxon>Dikarya</taxon>
        <taxon>Basidiomycota</taxon>
        <taxon>Agaricomycotina</taxon>
        <taxon>Agaricomycetes</taxon>
        <taxon>Agaricomycetidae</taxon>
        <taxon>Agaricales</taxon>
        <taxon>Tricholomatineae</taxon>
        <taxon>Clitocybaceae</taxon>
        <taxon>Collybia</taxon>
    </lineage>
</organism>
<evidence type="ECO:0000256" key="4">
    <source>
        <dbReference type="ARBA" id="ARBA00022857"/>
    </source>
</evidence>
<dbReference type="Gene3D" id="3.50.50.60">
    <property type="entry name" value="FAD/NAD(P)-binding domain"/>
    <property type="match status" value="2"/>
</dbReference>
<dbReference type="GO" id="GO:0050660">
    <property type="term" value="F:flavin adenine dinucleotide binding"/>
    <property type="evidence" value="ECO:0007669"/>
    <property type="project" value="InterPro"/>
</dbReference>
<keyword evidence="7" id="KW-1185">Reference proteome</keyword>
<evidence type="ECO:0008006" key="8">
    <source>
        <dbReference type="Google" id="ProtNLM"/>
    </source>
</evidence>
<dbReference type="InterPro" id="IPR000960">
    <property type="entry name" value="Flavin_mOase"/>
</dbReference>
<evidence type="ECO:0000256" key="1">
    <source>
        <dbReference type="ARBA" id="ARBA00009183"/>
    </source>
</evidence>
<accession>A0A9P5YHQ5</accession>
<dbReference type="InterPro" id="IPR020946">
    <property type="entry name" value="Flavin_mOase-like"/>
</dbReference>
<dbReference type="EMBL" id="MU150235">
    <property type="protein sequence ID" value="KAF9467825.1"/>
    <property type="molecule type" value="Genomic_DNA"/>
</dbReference>